<evidence type="ECO:0000256" key="1">
    <source>
        <dbReference type="SAM" id="Phobius"/>
    </source>
</evidence>
<feature type="transmembrane region" description="Helical" evidence="1">
    <location>
        <begin position="282"/>
        <end position="300"/>
    </location>
</feature>
<dbReference type="GeneID" id="7843044"/>
<name>Q235H7_TETTS</name>
<feature type="transmembrane region" description="Helical" evidence="1">
    <location>
        <begin position="312"/>
        <end position="338"/>
    </location>
</feature>
<proteinExistence type="predicted"/>
<dbReference type="Proteomes" id="UP000009168">
    <property type="component" value="Unassembled WGS sequence"/>
</dbReference>
<sequence>MSQIGPSFIGQVYNPQTGQYEQKLLTYMQVPVMQPQYSNSQIYTAPTLQHAQSSTIYNGQNGMEIPTENAIPMMQIPATINIPTANPVQNQNLERQKQEERKIISMIHQVTESIKPTEISNTYLFFFGIKVLLQFMFVLYMIISIGFYAVRPKYAYVKEGGQYYFKATSKPVSDSNYQCTEAQNRDVLHIINQADFWVYFCSFFIVAYKIFFITKTTSQFKYLWKQKYISNSQKFDISYIDYINLFFDYVFVISISPLTAIVYEECANLRYGIYTFGAVQTYAAGIVFSLFSFLCLIILLECCKAETFDKLMYYPILILIVLPATAILAMALCGSHILSAPVNYYEVTTTYSDGRQETSIVDDSYKKLLVIFPIIGILFVIAFFGCMVVISFALIFAFCHPAMILYYILTIILTFAFLYKNRKGTDYRQQLASLYSLNALRNQYTNRFNEQFDNQRFDQQNCVKNSKYSTFQAQTNQYIDRPSVVLYQYNARQTCKNIKQYQTFYQGVILEKQHRMYQAQYNKPPINEVQVV</sequence>
<accession>Q235H7</accession>
<gene>
    <name evidence="2" type="ORF">TTHERM_00800250</name>
</gene>
<reference evidence="3" key="1">
    <citation type="journal article" date="2006" name="PLoS Biol.">
        <title>Macronuclear genome sequence of the ciliate Tetrahymena thermophila, a model eukaryote.</title>
        <authorList>
            <person name="Eisen J.A."/>
            <person name="Coyne R.S."/>
            <person name="Wu M."/>
            <person name="Wu D."/>
            <person name="Thiagarajan M."/>
            <person name="Wortman J.R."/>
            <person name="Badger J.H."/>
            <person name="Ren Q."/>
            <person name="Amedeo P."/>
            <person name="Jones K.M."/>
            <person name="Tallon L.J."/>
            <person name="Delcher A.L."/>
            <person name="Salzberg S.L."/>
            <person name="Silva J.C."/>
            <person name="Haas B.J."/>
            <person name="Majoros W.H."/>
            <person name="Farzad M."/>
            <person name="Carlton J.M."/>
            <person name="Smith R.K. Jr."/>
            <person name="Garg J."/>
            <person name="Pearlman R.E."/>
            <person name="Karrer K.M."/>
            <person name="Sun L."/>
            <person name="Manning G."/>
            <person name="Elde N.C."/>
            <person name="Turkewitz A.P."/>
            <person name="Asai D.J."/>
            <person name="Wilkes D.E."/>
            <person name="Wang Y."/>
            <person name="Cai H."/>
            <person name="Collins K."/>
            <person name="Stewart B.A."/>
            <person name="Lee S.R."/>
            <person name="Wilamowska K."/>
            <person name="Weinberg Z."/>
            <person name="Ruzzo W.L."/>
            <person name="Wloga D."/>
            <person name="Gaertig J."/>
            <person name="Frankel J."/>
            <person name="Tsao C.-C."/>
            <person name="Gorovsky M.A."/>
            <person name="Keeling P.J."/>
            <person name="Waller R.F."/>
            <person name="Patron N.J."/>
            <person name="Cherry J.M."/>
            <person name="Stover N.A."/>
            <person name="Krieger C.J."/>
            <person name="del Toro C."/>
            <person name="Ryder H.F."/>
            <person name="Williamson S.C."/>
            <person name="Barbeau R.A."/>
            <person name="Hamilton E.P."/>
            <person name="Orias E."/>
        </authorList>
    </citation>
    <scope>NUCLEOTIDE SEQUENCE [LARGE SCALE GENOMIC DNA]</scope>
    <source>
        <strain evidence="3">SB210</strain>
    </source>
</reference>
<organism evidence="2 3">
    <name type="scientific">Tetrahymena thermophila (strain SB210)</name>
    <dbReference type="NCBI Taxonomy" id="312017"/>
    <lineage>
        <taxon>Eukaryota</taxon>
        <taxon>Sar</taxon>
        <taxon>Alveolata</taxon>
        <taxon>Ciliophora</taxon>
        <taxon>Intramacronucleata</taxon>
        <taxon>Oligohymenophorea</taxon>
        <taxon>Hymenostomatida</taxon>
        <taxon>Tetrahymenina</taxon>
        <taxon>Tetrahymenidae</taxon>
        <taxon>Tetrahymena</taxon>
    </lineage>
</organism>
<feature type="transmembrane region" description="Helical" evidence="1">
    <location>
        <begin position="403"/>
        <end position="419"/>
    </location>
</feature>
<dbReference type="EMBL" id="GG662763">
    <property type="protein sequence ID" value="EAR92126.1"/>
    <property type="molecule type" value="Genomic_DNA"/>
</dbReference>
<protein>
    <submittedName>
        <fullName evidence="2">Transmembrane protein, putative</fullName>
    </submittedName>
</protein>
<evidence type="ECO:0000313" key="3">
    <source>
        <dbReference type="Proteomes" id="UP000009168"/>
    </source>
</evidence>
<dbReference type="AlphaFoldDB" id="Q235H7"/>
<dbReference type="HOGENOM" id="CLU_038532_0_0_1"/>
<keyword evidence="1 2" id="KW-0812">Transmembrane</keyword>
<dbReference type="RefSeq" id="XP_001012371.1">
    <property type="nucleotide sequence ID" value="XM_001012371.1"/>
</dbReference>
<feature type="transmembrane region" description="Helical" evidence="1">
    <location>
        <begin position="196"/>
        <end position="218"/>
    </location>
</feature>
<feature type="transmembrane region" description="Helical" evidence="1">
    <location>
        <begin position="239"/>
        <end position="262"/>
    </location>
</feature>
<dbReference type="InParanoid" id="Q235H7"/>
<keyword evidence="1" id="KW-0472">Membrane</keyword>
<feature type="transmembrane region" description="Helical" evidence="1">
    <location>
        <begin position="123"/>
        <end position="150"/>
    </location>
</feature>
<dbReference type="KEGG" id="tet:TTHERM_00800250"/>
<keyword evidence="3" id="KW-1185">Reference proteome</keyword>
<keyword evidence="1" id="KW-1133">Transmembrane helix</keyword>
<evidence type="ECO:0000313" key="2">
    <source>
        <dbReference type="EMBL" id="EAR92126.1"/>
    </source>
</evidence>
<feature type="transmembrane region" description="Helical" evidence="1">
    <location>
        <begin position="370"/>
        <end position="396"/>
    </location>
</feature>